<sequence>MRDHILAEIAVMADNGQGRLPAKPSVLYTAIGNAQETTKYIAMLDVVIFGPGVDLESLCWKNTACFFAWLLFRETFASYIFPKLDNQDVWETFTIIASHIDTRFVIELTRDVRRPSGSDPGVVHPELDGTFVGEYSAADDDNDDDDDDDDDCFADLGAPISSDAAEELIEDVRRLTSLLFRHPQSGEWTVQEVHTKRGTCAYTLGDGRVVDFKELQALVCQSVIAEEDIHDQ</sequence>
<evidence type="ECO:0000313" key="2">
    <source>
        <dbReference type="Proteomes" id="UP000320762"/>
    </source>
</evidence>
<evidence type="ECO:0000313" key="1">
    <source>
        <dbReference type="EMBL" id="TRM65170.1"/>
    </source>
</evidence>
<accession>A0A550CK33</accession>
<organism evidence="1 2">
    <name type="scientific">Schizophyllum amplum</name>
    <dbReference type="NCBI Taxonomy" id="97359"/>
    <lineage>
        <taxon>Eukaryota</taxon>
        <taxon>Fungi</taxon>
        <taxon>Dikarya</taxon>
        <taxon>Basidiomycota</taxon>
        <taxon>Agaricomycotina</taxon>
        <taxon>Agaricomycetes</taxon>
        <taxon>Agaricomycetidae</taxon>
        <taxon>Agaricales</taxon>
        <taxon>Schizophyllaceae</taxon>
        <taxon>Schizophyllum</taxon>
    </lineage>
</organism>
<dbReference type="OrthoDB" id="10479597at2759"/>
<gene>
    <name evidence="1" type="ORF">BD626DRAFT_628408</name>
</gene>
<keyword evidence="2" id="KW-1185">Reference proteome</keyword>
<comment type="caution">
    <text evidence="1">The sequence shown here is derived from an EMBL/GenBank/DDBJ whole genome shotgun (WGS) entry which is preliminary data.</text>
</comment>
<protein>
    <submittedName>
        <fullName evidence="1">Uncharacterized protein</fullName>
    </submittedName>
</protein>
<proteinExistence type="predicted"/>
<dbReference type="AlphaFoldDB" id="A0A550CK33"/>
<name>A0A550CK33_9AGAR</name>
<reference evidence="1 2" key="1">
    <citation type="journal article" date="2019" name="New Phytol.">
        <title>Comparative genomics reveals unique wood-decay strategies and fruiting body development in the Schizophyllaceae.</title>
        <authorList>
            <person name="Almasi E."/>
            <person name="Sahu N."/>
            <person name="Krizsan K."/>
            <person name="Balint B."/>
            <person name="Kovacs G.M."/>
            <person name="Kiss B."/>
            <person name="Cseklye J."/>
            <person name="Drula E."/>
            <person name="Henrissat B."/>
            <person name="Nagy I."/>
            <person name="Chovatia M."/>
            <person name="Adam C."/>
            <person name="LaButti K."/>
            <person name="Lipzen A."/>
            <person name="Riley R."/>
            <person name="Grigoriev I.V."/>
            <person name="Nagy L.G."/>
        </authorList>
    </citation>
    <scope>NUCLEOTIDE SEQUENCE [LARGE SCALE GENOMIC DNA]</scope>
    <source>
        <strain evidence="1 2">NL-1724</strain>
    </source>
</reference>
<dbReference type="EMBL" id="VDMD01000005">
    <property type="protein sequence ID" value="TRM65170.1"/>
    <property type="molecule type" value="Genomic_DNA"/>
</dbReference>
<dbReference type="Proteomes" id="UP000320762">
    <property type="component" value="Unassembled WGS sequence"/>
</dbReference>